<sequence length="273" mass="30423">MFQVAAIQLTPIMHDVDANLKRGIDFIRKASEENVDLIVLPELWTTGYYLSRNAFSLLAETREGRTVSLMQEEAKKADASIICPFVEKGEGDNLHISVAVIDNDGELRGIVRKSMLWGREAKIFSPGEVQYPVFKTKVGTIGILICYEMEFPEPSRLLALAGAEIIVCPSVWSLGASHRWDIQLPARSLDNTVYVLGVNTVGNHSCGKSKLISPLGDLLAEASDKKEELMIRAIDKEALYWAREEIPYLEDYRNKLHDKLTPGGAKKIPVPEL</sequence>
<comment type="caution">
    <text evidence="3">The sequence shown here is derived from an EMBL/GenBank/DDBJ whole genome shotgun (WGS) entry which is preliminary data.</text>
</comment>
<dbReference type="EMBL" id="SUMG01000005">
    <property type="protein sequence ID" value="NBG88001.1"/>
    <property type="molecule type" value="Genomic_DNA"/>
</dbReference>
<dbReference type="AlphaFoldDB" id="A0AA44BEX9"/>
<dbReference type="PROSITE" id="PS50263">
    <property type="entry name" value="CN_HYDROLASE"/>
    <property type="match status" value="1"/>
</dbReference>
<dbReference type="PANTHER" id="PTHR43674:SF2">
    <property type="entry name" value="BETA-UREIDOPROPIONASE"/>
    <property type="match status" value="1"/>
</dbReference>
<dbReference type="RefSeq" id="WP_160720069.1">
    <property type="nucleotide sequence ID" value="NZ_SUMG01000005.1"/>
</dbReference>
<evidence type="ECO:0000313" key="3">
    <source>
        <dbReference type="EMBL" id="NBG88001.1"/>
    </source>
</evidence>
<dbReference type="Proteomes" id="UP000449710">
    <property type="component" value="Unassembled WGS sequence"/>
</dbReference>
<reference evidence="3 4" key="1">
    <citation type="submission" date="2019-04" db="EMBL/GenBank/DDBJ databases">
        <title>Isachenkonia alkalipeptolytica gen. nov. sp. nov. a new anaerobic, alkiliphilic organothrophic bacterium capable to reduce synthesized ferrihydrite isolated from a soda lake.</title>
        <authorList>
            <person name="Toshchakov S.V."/>
            <person name="Zavarzina D.G."/>
            <person name="Zhilina T.N."/>
            <person name="Kostrikina N.A."/>
            <person name="Kublanov I.V."/>
        </authorList>
    </citation>
    <scope>NUCLEOTIDE SEQUENCE [LARGE SCALE GENOMIC DNA]</scope>
    <source>
        <strain evidence="3 4">Z-1701</strain>
    </source>
</reference>
<keyword evidence="1" id="KW-0378">Hydrolase</keyword>
<dbReference type="PANTHER" id="PTHR43674">
    <property type="entry name" value="NITRILASE C965.09-RELATED"/>
    <property type="match status" value="1"/>
</dbReference>
<evidence type="ECO:0000259" key="2">
    <source>
        <dbReference type="PROSITE" id="PS50263"/>
    </source>
</evidence>
<keyword evidence="4" id="KW-1185">Reference proteome</keyword>
<feature type="domain" description="CN hydrolase" evidence="2">
    <location>
        <begin position="2"/>
        <end position="236"/>
    </location>
</feature>
<dbReference type="GO" id="GO:0016811">
    <property type="term" value="F:hydrolase activity, acting on carbon-nitrogen (but not peptide) bonds, in linear amides"/>
    <property type="evidence" value="ECO:0007669"/>
    <property type="project" value="TreeGrafter"/>
</dbReference>
<gene>
    <name evidence="3" type="ORF">ISALK_05755</name>
</gene>
<dbReference type="Pfam" id="PF00795">
    <property type="entry name" value="CN_hydrolase"/>
    <property type="match status" value="1"/>
</dbReference>
<evidence type="ECO:0000256" key="1">
    <source>
        <dbReference type="ARBA" id="ARBA00022801"/>
    </source>
</evidence>
<dbReference type="InterPro" id="IPR050345">
    <property type="entry name" value="Aliph_Amidase/BUP"/>
</dbReference>
<dbReference type="InterPro" id="IPR003010">
    <property type="entry name" value="C-N_Hydrolase"/>
</dbReference>
<evidence type="ECO:0000313" key="4">
    <source>
        <dbReference type="Proteomes" id="UP000449710"/>
    </source>
</evidence>
<dbReference type="Gene3D" id="3.60.110.10">
    <property type="entry name" value="Carbon-nitrogen hydrolase"/>
    <property type="match status" value="1"/>
</dbReference>
<name>A0AA44BEX9_9CLOT</name>
<organism evidence="3 4">
    <name type="scientific">Isachenkonia alkalipeptolytica</name>
    <dbReference type="NCBI Taxonomy" id="2565777"/>
    <lineage>
        <taxon>Bacteria</taxon>
        <taxon>Bacillati</taxon>
        <taxon>Bacillota</taxon>
        <taxon>Clostridia</taxon>
        <taxon>Eubacteriales</taxon>
        <taxon>Clostridiaceae</taxon>
        <taxon>Isachenkonia</taxon>
    </lineage>
</organism>
<protein>
    <submittedName>
        <fullName evidence="3">Nitrilase</fullName>
    </submittedName>
</protein>
<proteinExistence type="predicted"/>
<dbReference type="SUPFAM" id="SSF56317">
    <property type="entry name" value="Carbon-nitrogen hydrolase"/>
    <property type="match status" value="1"/>
</dbReference>
<accession>A0AA44BEX9</accession>
<dbReference type="InterPro" id="IPR036526">
    <property type="entry name" value="C-N_Hydrolase_sf"/>
</dbReference>